<feature type="transmembrane region" description="Helical" evidence="1">
    <location>
        <begin position="317"/>
        <end position="340"/>
    </location>
</feature>
<dbReference type="PANTHER" id="PTHR36178">
    <property type="entry name" value="SLR0625 PROTEIN"/>
    <property type="match status" value="1"/>
</dbReference>
<dbReference type="Proteomes" id="UP000466683">
    <property type="component" value="Chromosome"/>
</dbReference>
<reference evidence="2 3" key="1">
    <citation type="journal article" date="2019" name="Emerg. Microbes Infect.">
        <title>Comprehensive subspecies identification of 175 nontuberculous mycobacteria species based on 7547 genomic profiles.</title>
        <authorList>
            <person name="Matsumoto Y."/>
            <person name="Kinjo T."/>
            <person name="Motooka D."/>
            <person name="Nabeya D."/>
            <person name="Jung N."/>
            <person name="Uechi K."/>
            <person name="Horii T."/>
            <person name="Iida T."/>
            <person name="Fujita J."/>
            <person name="Nakamura S."/>
        </authorList>
    </citation>
    <scope>NUCLEOTIDE SEQUENCE [LARGE SCALE GENOMIC DNA]</scope>
    <source>
        <strain evidence="2 3">JCM 15653</strain>
    </source>
</reference>
<feature type="transmembrane region" description="Helical" evidence="1">
    <location>
        <begin position="87"/>
        <end position="109"/>
    </location>
</feature>
<gene>
    <name evidence="2" type="ORF">MBOE_43060</name>
</gene>
<accession>A0ABM7J0J4</accession>
<evidence type="ECO:0000256" key="1">
    <source>
        <dbReference type="SAM" id="Phobius"/>
    </source>
</evidence>
<dbReference type="InterPro" id="IPR004445">
    <property type="entry name" value="GltS"/>
</dbReference>
<feature type="transmembrane region" description="Helical" evidence="1">
    <location>
        <begin position="287"/>
        <end position="305"/>
    </location>
</feature>
<keyword evidence="1" id="KW-0472">Membrane</keyword>
<sequence>MLQDVVMTTSWERLNDAQTVGLAFAILGAMFAVGWLVRRYVRPLRALFIPSSVIAGFVVLGLGPQVLGRLTGTNGLFPLAVEDVWRVLPGLLINVVFAAIMIGKTLPGVRQLWQATAPHALFGTFLSLGQFALGGLAVLAVLHPVFGLPMESGSLLEMSFAGGHGTIAGMGQLFTDAGSPDLVDIGLGLATISMITGVVVGSALVRWAIRSPKVTVLRQHAPTANDDYDIDRVPVAPSDERATPDDGIHGATFAFALISLALLVSVAILWAVRSVAHTFGSDIFDKFPLFPVAVVGGFIVQWLASRAGYAERIDKRAVKGISAVALDALLVCAIGTMSLATLGSNVPAVAIFTVIGVLWSVCALVWWGRMFHRRNWFEHAIADFGQSQGNVATGFMLADMVDPARKSSTANDYGYKQLLYEPLLGGGLLTALSVPLITEFGLISFTVVSAVGAVLVGVWGMRRRQVAVSAA</sequence>
<feature type="transmembrane region" description="Helical" evidence="1">
    <location>
        <begin position="20"/>
        <end position="37"/>
    </location>
</feature>
<keyword evidence="1" id="KW-1133">Transmembrane helix</keyword>
<dbReference type="PANTHER" id="PTHR36178:SF1">
    <property type="entry name" value="SODIUM_GLUTAMATE SYMPORTER"/>
    <property type="match status" value="1"/>
</dbReference>
<evidence type="ECO:0000313" key="3">
    <source>
        <dbReference type="Proteomes" id="UP000466683"/>
    </source>
</evidence>
<keyword evidence="1" id="KW-0812">Transmembrane</keyword>
<evidence type="ECO:0000313" key="2">
    <source>
        <dbReference type="EMBL" id="BBX92657.1"/>
    </source>
</evidence>
<keyword evidence="3" id="KW-1185">Reference proteome</keyword>
<feature type="transmembrane region" description="Helical" evidence="1">
    <location>
        <begin position="44"/>
        <end position="67"/>
    </location>
</feature>
<feature type="transmembrane region" description="Helical" evidence="1">
    <location>
        <begin position="443"/>
        <end position="461"/>
    </location>
</feature>
<feature type="transmembrane region" description="Helical" evidence="1">
    <location>
        <begin position="346"/>
        <end position="367"/>
    </location>
</feature>
<feature type="transmembrane region" description="Helical" evidence="1">
    <location>
        <begin position="418"/>
        <end position="437"/>
    </location>
</feature>
<protein>
    <submittedName>
        <fullName evidence="2">Sodium:glutamate symporter</fullName>
    </submittedName>
</protein>
<proteinExistence type="predicted"/>
<feature type="transmembrane region" description="Helical" evidence="1">
    <location>
        <begin position="121"/>
        <end position="146"/>
    </location>
</feature>
<feature type="transmembrane region" description="Helical" evidence="1">
    <location>
        <begin position="251"/>
        <end position="272"/>
    </location>
</feature>
<dbReference type="Pfam" id="PF03616">
    <property type="entry name" value="Glt_symporter"/>
    <property type="match status" value="1"/>
</dbReference>
<dbReference type="EMBL" id="AP022579">
    <property type="protein sequence ID" value="BBX92657.1"/>
    <property type="molecule type" value="Genomic_DNA"/>
</dbReference>
<organism evidence="2 3">
    <name type="scientific">Mycolicibacterium boenickei</name>
    <dbReference type="NCBI Taxonomy" id="146017"/>
    <lineage>
        <taxon>Bacteria</taxon>
        <taxon>Bacillati</taxon>
        <taxon>Actinomycetota</taxon>
        <taxon>Actinomycetes</taxon>
        <taxon>Mycobacteriales</taxon>
        <taxon>Mycobacteriaceae</taxon>
        <taxon>Mycolicibacterium</taxon>
    </lineage>
</organism>
<name>A0ABM7J0J4_9MYCO</name>
<feature type="transmembrane region" description="Helical" evidence="1">
    <location>
        <begin position="185"/>
        <end position="209"/>
    </location>
</feature>